<keyword evidence="1" id="KW-0812">Transmembrane</keyword>
<keyword evidence="1" id="KW-0472">Membrane</keyword>
<protein>
    <submittedName>
        <fullName evidence="2">Uncharacterized protein</fullName>
    </submittedName>
</protein>
<evidence type="ECO:0000313" key="3">
    <source>
        <dbReference type="Proteomes" id="UP000224203"/>
    </source>
</evidence>
<name>A0A9X7CRB5_BACCE</name>
<comment type="caution">
    <text evidence="2">The sequence shown here is derived from an EMBL/GenBank/DDBJ whole genome shotgun (WGS) entry which is preliminary data.</text>
</comment>
<dbReference type="RefSeq" id="WP_098782384.1">
    <property type="nucleotide sequence ID" value="NZ_NULI01000033.1"/>
</dbReference>
<dbReference type="AlphaFoldDB" id="A0A9X7CRB5"/>
<reference evidence="2 3" key="1">
    <citation type="submission" date="2017-09" db="EMBL/GenBank/DDBJ databases">
        <title>Large-scale bioinformatics analysis of Bacillus genomes uncovers conserved roles of natural products in bacterial physiology.</title>
        <authorList>
            <consortium name="Agbiome Team Llc"/>
            <person name="Bleich R.M."/>
            <person name="Grubbs K.J."/>
            <person name="Santa Maria K.C."/>
            <person name="Allen S.E."/>
            <person name="Farag S."/>
            <person name="Shank E.A."/>
            <person name="Bowers A."/>
        </authorList>
    </citation>
    <scope>NUCLEOTIDE SEQUENCE [LARGE SCALE GENOMIC DNA]</scope>
    <source>
        <strain evidence="2 3">AFS041711</strain>
    </source>
</reference>
<evidence type="ECO:0000313" key="2">
    <source>
        <dbReference type="EMBL" id="PGS81658.1"/>
    </source>
</evidence>
<organism evidence="2 3">
    <name type="scientific">Bacillus cereus</name>
    <dbReference type="NCBI Taxonomy" id="1396"/>
    <lineage>
        <taxon>Bacteria</taxon>
        <taxon>Bacillati</taxon>
        <taxon>Bacillota</taxon>
        <taxon>Bacilli</taxon>
        <taxon>Bacillales</taxon>
        <taxon>Bacillaceae</taxon>
        <taxon>Bacillus</taxon>
        <taxon>Bacillus cereus group</taxon>
    </lineage>
</organism>
<gene>
    <name evidence="2" type="ORF">COC69_05880</name>
</gene>
<sequence>MEFNVLSREQENTLHSILTQLNSIGFTWDDELKNVNFNILDYLITAEYFKSERFPIKNNKPVLVQNIEYHYRLHPTKKAMVYFKQRKAYREKFKYENIKIPVIASIVTTVITSGIIWLFSQVVVK</sequence>
<evidence type="ECO:0000256" key="1">
    <source>
        <dbReference type="SAM" id="Phobius"/>
    </source>
</evidence>
<accession>A0A9X7CRB5</accession>
<dbReference type="Proteomes" id="UP000224203">
    <property type="component" value="Unassembled WGS sequence"/>
</dbReference>
<dbReference type="EMBL" id="NULI01000033">
    <property type="protein sequence ID" value="PGS81658.1"/>
    <property type="molecule type" value="Genomic_DNA"/>
</dbReference>
<keyword evidence="1" id="KW-1133">Transmembrane helix</keyword>
<proteinExistence type="predicted"/>
<feature type="transmembrane region" description="Helical" evidence="1">
    <location>
        <begin position="100"/>
        <end position="119"/>
    </location>
</feature>